<sequence length="107" mass="11035">MHGKETGPGKRTHGPSAGQGLPAGKRHAKGGVCGKVSVGRCPLFAALLSGCSCRLPAQDGLGEREGRPLIQPVSLRRLGCAGFAGGGYGQHPKNAFKRREGLPVPVR</sequence>
<keyword evidence="3" id="KW-1185">Reference proteome</keyword>
<proteinExistence type="predicted"/>
<gene>
    <name evidence="2" type="ORF">OFAG_02179</name>
</gene>
<dbReference type="AlphaFoldDB" id="T5LUU0"/>
<evidence type="ECO:0000313" key="2">
    <source>
        <dbReference type="EMBL" id="EQM95258.1"/>
    </source>
</evidence>
<dbReference type="HOGENOM" id="CLU_2207399_0_0_4"/>
<evidence type="ECO:0000256" key="1">
    <source>
        <dbReference type="SAM" id="MobiDB-lite"/>
    </source>
</evidence>
<name>T5LUU0_9BURK</name>
<accession>T5LUU0</accession>
<dbReference type="Proteomes" id="UP000003973">
    <property type="component" value="Unassembled WGS sequence"/>
</dbReference>
<reference evidence="2" key="1">
    <citation type="submission" date="2011-10" db="EMBL/GenBank/DDBJ databases">
        <title>The Genome Sequence of Oxalobacter formigenes HOxBLS.</title>
        <authorList>
            <consortium name="The Broad Institute Genome Sequencing Platform"/>
            <person name="Earl A."/>
            <person name="Ward D."/>
            <person name="Feldgarden M."/>
            <person name="Gevers D."/>
            <person name="Allison M.J."/>
            <person name="Humphrey S."/>
            <person name="Young S.K."/>
            <person name="Zeng Q."/>
            <person name="Gargeya S."/>
            <person name="Fitzgerald M."/>
            <person name="Haas B."/>
            <person name="Abouelleil A."/>
            <person name="Alvarado L."/>
            <person name="Arachchi H.M."/>
            <person name="Berlin A."/>
            <person name="Brown A."/>
            <person name="Chapman S.B."/>
            <person name="Chen Z."/>
            <person name="Dunbar C."/>
            <person name="Freedman E."/>
            <person name="Gearin G."/>
            <person name="Goldberg J."/>
            <person name="Griggs A."/>
            <person name="Gujja S."/>
            <person name="Heiman D."/>
            <person name="Howarth C."/>
            <person name="Larson L."/>
            <person name="Lui A."/>
            <person name="MacDonald P.J.P."/>
            <person name="Montmayeur A."/>
            <person name="Murphy C."/>
            <person name="Neiman D."/>
            <person name="Pearson M."/>
            <person name="Priest M."/>
            <person name="Roberts A."/>
            <person name="Saif S."/>
            <person name="Shea T."/>
            <person name="Shenoy N."/>
            <person name="Sisk P."/>
            <person name="Stolte C."/>
            <person name="Sykes S."/>
            <person name="Wortman J."/>
            <person name="Nusbaum C."/>
            <person name="Birren B."/>
        </authorList>
    </citation>
    <scope>NUCLEOTIDE SEQUENCE [LARGE SCALE GENOMIC DNA]</scope>
    <source>
        <strain evidence="2">HOxBLS</strain>
    </source>
</reference>
<comment type="caution">
    <text evidence="2">The sequence shown here is derived from an EMBL/GenBank/DDBJ whole genome shotgun (WGS) entry which is preliminary data.</text>
</comment>
<organism evidence="2 3">
    <name type="scientific">Oxalobacter paraformigenes</name>
    <dbReference type="NCBI Taxonomy" id="556268"/>
    <lineage>
        <taxon>Bacteria</taxon>
        <taxon>Pseudomonadati</taxon>
        <taxon>Pseudomonadota</taxon>
        <taxon>Betaproteobacteria</taxon>
        <taxon>Burkholderiales</taxon>
        <taxon>Oxalobacteraceae</taxon>
        <taxon>Oxalobacter</taxon>
    </lineage>
</organism>
<dbReference type="EMBL" id="ACDP02000011">
    <property type="protein sequence ID" value="EQM95258.1"/>
    <property type="molecule type" value="Genomic_DNA"/>
</dbReference>
<evidence type="ECO:0000313" key="3">
    <source>
        <dbReference type="Proteomes" id="UP000003973"/>
    </source>
</evidence>
<protein>
    <submittedName>
        <fullName evidence="2">Uncharacterized protein</fullName>
    </submittedName>
</protein>
<feature type="region of interest" description="Disordered" evidence="1">
    <location>
        <begin position="1"/>
        <end position="28"/>
    </location>
</feature>